<dbReference type="InterPro" id="IPR043891">
    <property type="entry name" value="SPARK"/>
</dbReference>
<dbReference type="Pfam" id="PF19160">
    <property type="entry name" value="SPARK"/>
    <property type="match status" value="1"/>
</dbReference>
<feature type="domain" description="SPARK" evidence="2">
    <location>
        <begin position="12"/>
        <end position="117"/>
    </location>
</feature>
<reference evidence="4" key="3">
    <citation type="submission" date="2018-08" db="UniProtKB">
        <authorList>
            <consortium name="EnsemblPlants"/>
        </authorList>
    </citation>
    <scope>IDENTIFICATION</scope>
    <source>
        <strain evidence="4">cv. Bd21</strain>
    </source>
</reference>
<dbReference type="Gramene" id="PNT73226">
    <property type="protein sequence ID" value="PNT73226"/>
    <property type="gene ID" value="BRADI_2g55525v3"/>
</dbReference>
<dbReference type="EnsemblPlants" id="PNT73226">
    <property type="protein sequence ID" value="PNT73226"/>
    <property type="gene ID" value="BRADI_2g55525v3"/>
</dbReference>
<evidence type="ECO:0000313" key="4">
    <source>
        <dbReference type="EnsemblPlants" id="PNT73226"/>
    </source>
</evidence>
<keyword evidence="5" id="KW-1185">Reference proteome</keyword>
<name>A0A2K2DG07_BRADI</name>
<dbReference type="OrthoDB" id="122279at2759"/>
<dbReference type="Proteomes" id="UP000008810">
    <property type="component" value="Chromosome 2"/>
</dbReference>
<dbReference type="EMBL" id="CM000881">
    <property type="protein sequence ID" value="PNT73226.1"/>
    <property type="molecule type" value="Genomic_DNA"/>
</dbReference>
<reference evidence="3 4" key="1">
    <citation type="journal article" date="2010" name="Nature">
        <title>Genome sequencing and analysis of the model grass Brachypodium distachyon.</title>
        <authorList>
            <consortium name="International Brachypodium Initiative"/>
        </authorList>
    </citation>
    <scope>NUCLEOTIDE SEQUENCE [LARGE SCALE GENOMIC DNA]</scope>
    <source>
        <strain evidence="3 4">Bd21</strain>
    </source>
</reference>
<evidence type="ECO:0000259" key="2">
    <source>
        <dbReference type="Pfam" id="PF19160"/>
    </source>
</evidence>
<evidence type="ECO:0000313" key="3">
    <source>
        <dbReference type="EMBL" id="PNT73226.1"/>
    </source>
</evidence>
<organism evidence="3">
    <name type="scientific">Brachypodium distachyon</name>
    <name type="common">Purple false brome</name>
    <name type="synonym">Trachynia distachya</name>
    <dbReference type="NCBI Taxonomy" id="15368"/>
    <lineage>
        <taxon>Eukaryota</taxon>
        <taxon>Viridiplantae</taxon>
        <taxon>Streptophyta</taxon>
        <taxon>Embryophyta</taxon>
        <taxon>Tracheophyta</taxon>
        <taxon>Spermatophyta</taxon>
        <taxon>Magnoliopsida</taxon>
        <taxon>Liliopsida</taxon>
        <taxon>Poales</taxon>
        <taxon>Poaceae</taxon>
        <taxon>BOP clade</taxon>
        <taxon>Pooideae</taxon>
        <taxon>Stipodae</taxon>
        <taxon>Brachypodieae</taxon>
        <taxon>Brachypodium</taxon>
    </lineage>
</organism>
<evidence type="ECO:0000313" key="5">
    <source>
        <dbReference type="Proteomes" id="UP000008810"/>
    </source>
</evidence>
<dbReference type="STRING" id="15368.A0A2K2DG07"/>
<sequence>MCRRTAPPAARRSLLPVFAIGLAARLRSTGRFRLPSAAASFACIRAFSDALASPPSASCFPDLAQFAISPSFCAGVTMAAEYATAVGDASVVANLNSSCGVDLAATSLRAGCLDATVRALASSCPVPRAPPRQASSPSPWRRASTASSPPQSRSAASPPLRRTRPAPWR</sequence>
<dbReference type="InParanoid" id="A0A2K2DG07"/>
<protein>
    <recommendedName>
        <fullName evidence="2">SPARK domain-containing protein</fullName>
    </recommendedName>
</protein>
<proteinExistence type="predicted"/>
<evidence type="ECO:0000256" key="1">
    <source>
        <dbReference type="SAM" id="MobiDB-lite"/>
    </source>
</evidence>
<feature type="region of interest" description="Disordered" evidence="1">
    <location>
        <begin position="124"/>
        <end position="169"/>
    </location>
</feature>
<accession>A0A2K2DG07</accession>
<reference evidence="3" key="2">
    <citation type="submission" date="2017-06" db="EMBL/GenBank/DDBJ databases">
        <title>WGS assembly of Brachypodium distachyon.</title>
        <authorList>
            <consortium name="The International Brachypodium Initiative"/>
            <person name="Lucas S."/>
            <person name="Harmon-Smith M."/>
            <person name="Lail K."/>
            <person name="Tice H."/>
            <person name="Grimwood J."/>
            <person name="Bruce D."/>
            <person name="Barry K."/>
            <person name="Shu S."/>
            <person name="Lindquist E."/>
            <person name="Wang M."/>
            <person name="Pitluck S."/>
            <person name="Vogel J.P."/>
            <person name="Garvin D.F."/>
            <person name="Mockler T.C."/>
            <person name="Schmutz J."/>
            <person name="Rokhsar D."/>
            <person name="Bevan M.W."/>
        </authorList>
    </citation>
    <scope>NUCLEOTIDE SEQUENCE</scope>
    <source>
        <strain evidence="3">Bd21</strain>
    </source>
</reference>
<dbReference type="AlphaFoldDB" id="A0A2K2DG07"/>
<gene>
    <name evidence="3" type="ORF">BRADI_2g55525v3</name>
</gene>
<feature type="compositionally biased region" description="Low complexity" evidence="1">
    <location>
        <begin position="131"/>
        <end position="169"/>
    </location>
</feature>